<evidence type="ECO:0000256" key="1">
    <source>
        <dbReference type="ARBA" id="ARBA00022946"/>
    </source>
</evidence>
<comment type="caution">
    <text evidence="3">The sequence shown here is derived from an EMBL/GenBank/DDBJ whole genome shotgun (WGS) entry which is preliminary data.</text>
</comment>
<reference evidence="3 4" key="1">
    <citation type="submission" date="2020-08" db="EMBL/GenBank/DDBJ databases">
        <title>Genomic Encyclopedia of Type Strains, Phase IV (KMG-IV): sequencing the most valuable type-strain genomes for metagenomic binning, comparative biology and taxonomic classification.</title>
        <authorList>
            <person name="Goeker M."/>
        </authorList>
    </citation>
    <scope>NUCLEOTIDE SEQUENCE [LARGE SCALE GENOMIC DNA]</scope>
    <source>
        <strain evidence="3 4">DSM 103377</strain>
    </source>
</reference>
<dbReference type="InterPro" id="IPR045179">
    <property type="entry name" value="YgfZ/GcvT"/>
</dbReference>
<dbReference type="EMBL" id="JACIJS010000003">
    <property type="protein sequence ID" value="MBB5515123.1"/>
    <property type="molecule type" value="Genomic_DNA"/>
</dbReference>
<dbReference type="Gene3D" id="3.30.1360.120">
    <property type="entry name" value="Probable tRNA modification gtpase trme, domain 1"/>
    <property type="match status" value="2"/>
</dbReference>
<accession>A0A840WLW6</accession>
<dbReference type="NCBIfam" id="TIGR03317">
    <property type="entry name" value="ygfZ_signature"/>
    <property type="match status" value="1"/>
</dbReference>
<dbReference type="Pfam" id="PF25455">
    <property type="entry name" value="Beta-barrel_CAF17_C"/>
    <property type="match status" value="1"/>
</dbReference>
<organism evidence="3 4">
    <name type="scientific">Rubricella aquisinus</name>
    <dbReference type="NCBI Taxonomy" id="2028108"/>
    <lineage>
        <taxon>Bacteria</taxon>
        <taxon>Pseudomonadati</taxon>
        <taxon>Pseudomonadota</taxon>
        <taxon>Alphaproteobacteria</taxon>
        <taxon>Rhodobacterales</taxon>
        <taxon>Paracoccaceae</taxon>
        <taxon>Rubricella</taxon>
    </lineage>
</organism>
<dbReference type="AlphaFoldDB" id="A0A840WLW6"/>
<dbReference type="PANTHER" id="PTHR22602">
    <property type="entry name" value="TRANSFERASE CAF17, MITOCHONDRIAL-RELATED"/>
    <property type="match status" value="1"/>
</dbReference>
<gene>
    <name evidence="3" type="ORF">FHS89_001133</name>
</gene>
<dbReference type="PANTHER" id="PTHR22602:SF0">
    <property type="entry name" value="TRANSFERASE CAF17, MITOCHONDRIAL-RELATED"/>
    <property type="match status" value="1"/>
</dbReference>
<keyword evidence="1" id="KW-0809">Transit peptide</keyword>
<keyword evidence="4" id="KW-1185">Reference proteome</keyword>
<dbReference type="InterPro" id="IPR057460">
    <property type="entry name" value="CAF17_C"/>
</dbReference>
<evidence type="ECO:0000313" key="4">
    <source>
        <dbReference type="Proteomes" id="UP000553766"/>
    </source>
</evidence>
<dbReference type="SUPFAM" id="SSF103025">
    <property type="entry name" value="Folate-binding domain"/>
    <property type="match status" value="1"/>
</dbReference>
<dbReference type="GO" id="GO:0016226">
    <property type="term" value="P:iron-sulfur cluster assembly"/>
    <property type="evidence" value="ECO:0007669"/>
    <property type="project" value="TreeGrafter"/>
</dbReference>
<dbReference type="Proteomes" id="UP000553766">
    <property type="component" value="Unassembled WGS sequence"/>
</dbReference>
<dbReference type="RefSeq" id="WP_184009418.1">
    <property type="nucleotide sequence ID" value="NZ_JACIJS010000003.1"/>
</dbReference>
<sequence>MYAWTDPSRHIIRISGEDTRDFLQGLITNDVKQLDQGAVYAAILTPQGKYLADFLLYPDGADVLMDVRRDQAPGLLQRLTMYKLRSKVALTAEDTPVTLCWGGDDLPGFADPRDAGLGTRHLGPAPAGATDATAADWAALRVALGVPEAGAELQPNDSFILEMDFERLHGVDFRKGCYVGQEVTARMKHKTELRKGLARVRVEGTAAPGTPIETEDGRPAGTLHTVAGGEGLAYLRFDRAAGPMRAGEATITRL</sequence>
<evidence type="ECO:0000313" key="3">
    <source>
        <dbReference type="EMBL" id="MBB5515123.1"/>
    </source>
</evidence>
<proteinExistence type="predicted"/>
<evidence type="ECO:0000259" key="2">
    <source>
        <dbReference type="Pfam" id="PF25455"/>
    </source>
</evidence>
<protein>
    <recommendedName>
        <fullName evidence="2">CAF17 C-terminal domain-containing protein</fullName>
    </recommendedName>
</protein>
<dbReference type="InterPro" id="IPR027266">
    <property type="entry name" value="TrmE/GcvT-like"/>
</dbReference>
<dbReference type="InterPro" id="IPR017703">
    <property type="entry name" value="YgfZ/GCV_T_CS"/>
</dbReference>
<feature type="domain" description="CAF17 C-terminal" evidence="2">
    <location>
        <begin position="194"/>
        <end position="252"/>
    </location>
</feature>
<name>A0A840WLW6_9RHOB</name>